<dbReference type="NCBIfam" id="TIGR00632">
    <property type="entry name" value="vsr"/>
    <property type="match status" value="1"/>
</dbReference>
<proteinExistence type="inferred from homology"/>
<sequence>MSEVSPRAWKPKPGRSRALVNAEQDKAAGGPHRRAVDLGAGRTARGTVVLKASLATGCVRAYLRWQDRGRTVSRSLGVVEHRTRSANLSEGWEKARALGLVRDEMLPAESWASSREVRASMRGNRGRDTSPELQLRAELHARGLRYRVSVRPLRELRRTADVVFPKDRLAVFVDGCFWHGCQEHHRPANTNSEFWSKKIADNKRRDIETNQLLVERGWTVIRCWEHEDPKAVADRVVTALGRSEQRG</sequence>
<dbReference type="InterPro" id="IPR004603">
    <property type="entry name" value="DNA_mismatch_endonuc_vsr"/>
</dbReference>
<dbReference type="EMBL" id="JAMTCK010000017">
    <property type="protein sequence ID" value="MCP2169147.1"/>
    <property type="molecule type" value="Genomic_DNA"/>
</dbReference>
<keyword evidence="8" id="KW-1185">Reference proteome</keyword>
<dbReference type="CDD" id="cd00221">
    <property type="entry name" value="Vsr"/>
    <property type="match status" value="1"/>
</dbReference>
<dbReference type="GO" id="GO:0016787">
    <property type="term" value="F:hydrolase activity"/>
    <property type="evidence" value="ECO:0007669"/>
    <property type="project" value="UniProtKB-KW"/>
</dbReference>
<evidence type="ECO:0000256" key="5">
    <source>
        <dbReference type="ARBA" id="ARBA00023204"/>
    </source>
</evidence>
<comment type="caution">
    <text evidence="7">The sequence shown here is derived from an EMBL/GenBank/DDBJ whole genome shotgun (WGS) entry which is preliminary data.</text>
</comment>
<keyword evidence="5" id="KW-0234">DNA repair</keyword>
<evidence type="ECO:0000256" key="2">
    <source>
        <dbReference type="ARBA" id="ARBA00022759"/>
    </source>
</evidence>
<evidence type="ECO:0000313" key="8">
    <source>
        <dbReference type="Proteomes" id="UP001206128"/>
    </source>
</evidence>
<evidence type="ECO:0000256" key="1">
    <source>
        <dbReference type="ARBA" id="ARBA00022722"/>
    </source>
</evidence>
<keyword evidence="2 7" id="KW-0255">Endonuclease</keyword>
<organism evidence="7 8">
    <name type="scientific">Goodfellowiella coeruleoviolacea</name>
    <dbReference type="NCBI Taxonomy" id="334858"/>
    <lineage>
        <taxon>Bacteria</taxon>
        <taxon>Bacillati</taxon>
        <taxon>Actinomycetota</taxon>
        <taxon>Actinomycetes</taxon>
        <taxon>Pseudonocardiales</taxon>
        <taxon>Pseudonocardiaceae</taxon>
        <taxon>Goodfellowiella</taxon>
    </lineage>
</organism>
<dbReference type="AlphaFoldDB" id="A0AAE3KJJ4"/>
<dbReference type="GO" id="GO:0004519">
    <property type="term" value="F:endonuclease activity"/>
    <property type="evidence" value="ECO:0007669"/>
    <property type="project" value="UniProtKB-KW"/>
</dbReference>
<dbReference type="Gene3D" id="3.40.960.10">
    <property type="entry name" value="VSR Endonuclease"/>
    <property type="match status" value="1"/>
</dbReference>
<keyword evidence="4" id="KW-0378">Hydrolase</keyword>
<dbReference type="Proteomes" id="UP001206128">
    <property type="component" value="Unassembled WGS sequence"/>
</dbReference>
<accession>A0AAE3KJJ4</accession>
<reference evidence="7" key="1">
    <citation type="submission" date="2022-06" db="EMBL/GenBank/DDBJ databases">
        <title>Genomic Encyclopedia of Archaeal and Bacterial Type Strains, Phase II (KMG-II): from individual species to whole genera.</title>
        <authorList>
            <person name="Goeker M."/>
        </authorList>
    </citation>
    <scope>NUCLEOTIDE SEQUENCE</scope>
    <source>
        <strain evidence="7">DSM 43935</strain>
    </source>
</reference>
<dbReference type="InterPro" id="IPR011335">
    <property type="entry name" value="Restrct_endonuc-II-like"/>
</dbReference>
<evidence type="ECO:0000256" key="6">
    <source>
        <dbReference type="ARBA" id="ARBA00029466"/>
    </source>
</evidence>
<dbReference type="SUPFAM" id="SSF52980">
    <property type="entry name" value="Restriction endonuclease-like"/>
    <property type="match status" value="1"/>
</dbReference>
<evidence type="ECO:0000256" key="4">
    <source>
        <dbReference type="ARBA" id="ARBA00022801"/>
    </source>
</evidence>
<dbReference type="Pfam" id="PF03852">
    <property type="entry name" value="Vsr"/>
    <property type="match status" value="1"/>
</dbReference>
<keyword evidence="1" id="KW-0540">Nuclease</keyword>
<dbReference type="GO" id="GO:0006298">
    <property type="term" value="P:mismatch repair"/>
    <property type="evidence" value="ECO:0007669"/>
    <property type="project" value="InterPro"/>
</dbReference>
<evidence type="ECO:0000256" key="3">
    <source>
        <dbReference type="ARBA" id="ARBA00022763"/>
    </source>
</evidence>
<comment type="similarity">
    <text evidence="6">Belongs to the Vsr family.</text>
</comment>
<keyword evidence="3" id="KW-0227">DNA damage</keyword>
<name>A0AAE3KJJ4_9PSEU</name>
<gene>
    <name evidence="7" type="ORF">LX83_006031</name>
</gene>
<protein>
    <submittedName>
        <fullName evidence="7">T/G mismatch-specific endonuclease</fullName>
    </submittedName>
</protein>
<evidence type="ECO:0000313" key="7">
    <source>
        <dbReference type="EMBL" id="MCP2169147.1"/>
    </source>
</evidence>